<sequence>MNQAIQKLQPIKRLVFLMVCLLALLFTPIKMAAAEAMALCGMPSEGMACCATDKLQNQKPSAQATAQHSCCCCEEEKSEPGDLASDNSAQTVHTPKFVAIRSGLNGIVELNAINTAALHILMSADDNSFSPRSPKLPIYLQVRQLLI</sequence>
<organism evidence="2 3">
    <name type="scientific">Candidatus Obscuribacter phosphatis</name>
    <dbReference type="NCBI Taxonomy" id="1906157"/>
    <lineage>
        <taxon>Bacteria</taxon>
        <taxon>Bacillati</taxon>
        <taxon>Candidatus Melainabacteria</taxon>
        <taxon>Candidatus Obscuribacterales</taxon>
        <taxon>Candidatus Obscuribacteraceae</taxon>
        <taxon>Candidatus Obscuribacter</taxon>
    </lineage>
</organism>
<proteinExistence type="predicted"/>
<dbReference type="Proteomes" id="UP000664277">
    <property type="component" value="Unassembled WGS sequence"/>
</dbReference>
<evidence type="ECO:0008006" key="4">
    <source>
        <dbReference type="Google" id="ProtNLM"/>
    </source>
</evidence>
<reference evidence="2" key="1">
    <citation type="submission" date="2021-02" db="EMBL/GenBank/DDBJ databases">
        <title>Genome-Resolved Metagenomics of a Microbial Community Performing Photosynthetic Biological Nutrient Removal.</title>
        <authorList>
            <person name="Mcdaniel E.A."/>
        </authorList>
    </citation>
    <scope>NUCLEOTIDE SEQUENCE</scope>
    <source>
        <strain evidence="2">UWPOB_OBS1</strain>
    </source>
</reference>
<feature type="chain" id="PRO_5035203992" description="DUF2946 domain-containing protein" evidence="1">
    <location>
        <begin position="33"/>
        <end position="147"/>
    </location>
</feature>
<dbReference type="EMBL" id="JAFLCK010000030">
    <property type="protein sequence ID" value="MBN8662080.1"/>
    <property type="molecule type" value="Genomic_DNA"/>
</dbReference>
<comment type="caution">
    <text evidence="2">The sequence shown here is derived from an EMBL/GenBank/DDBJ whole genome shotgun (WGS) entry which is preliminary data.</text>
</comment>
<evidence type="ECO:0000313" key="2">
    <source>
        <dbReference type="EMBL" id="MBN8662080.1"/>
    </source>
</evidence>
<gene>
    <name evidence="2" type="ORF">J0M35_17060</name>
</gene>
<keyword evidence="1" id="KW-0732">Signal</keyword>
<accession>A0A8J7TME6</accession>
<evidence type="ECO:0000313" key="3">
    <source>
        <dbReference type="Proteomes" id="UP000664277"/>
    </source>
</evidence>
<evidence type="ECO:0000256" key="1">
    <source>
        <dbReference type="SAM" id="SignalP"/>
    </source>
</evidence>
<name>A0A8J7TME6_9BACT</name>
<dbReference type="AlphaFoldDB" id="A0A8J7TME6"/>
<feature type="signal peptide" evidence="1">
    <location>
        <begin position="1"/>
        <end position="32"/>
    </location>
</feature>
<protein>
    <recommendedName>
        <fullName evidence="4">DUF2946 domain-containing protein</fullName>
    </recommendedName>
</protein>